<name>A0ABS4UTF2_9ACTN</name>
<evidence type="ECO:0000313" key="3">
    <source>
        <dbReference type="Proteomes" id="UP000755585"/>
    </source>
</evidence>
<gene>
    <name evidence="2" type="ORF">JOF29_006035</name>
</gene>
<dbReference type="Pfam" id="PF08818">
    <property type="entry name" value="DUF1801"/>
    <property type="match status" value="1"/>
</dbReference>
<dbReference type="RefSeq" id="WP_209697662.1">
    <property type="nucleotide sequence ID" value="NZ_BAAAVU010000008.1"/>
</dbReference>
<proteinExistence type="predicted"/>
<protein>
    <recommendedName>
        <fullName evidence="1">YdhG-like domain-containing protein</fullName>
    </recommendedName>
</protein>
<sequence>MTSTDIAAYLARIKSPKRRRDAETMLELINRATGEEPRIRSGLVAFGTYHYKYVSGREGDSAAAGFAARSAATTVYLADGVGAHSDLLDKLGPHTTGVGCLYLKDLTDVDLDVLEAIVRRSYQTLTAGTYPLRARETDHP</sequence>
<reference evidence="2 3" key="1">
    <citation type="submission" date="2021-03" db="EMBL/GenBank/DDBJ databases">
        <title>Sequencing the genomes of 1000 actinobacteria strains.</title>
        <authorList>
            <person name="Klenk H.-P."/>
        </authorList>
    </citation>
    <scope>NUCLEOTIDE SEQUENCE [LARGE SCALE GENOMIC DNA]</scope>
    <source>
        <strain evidence="2 3">DSM 18824</strain>
    </source>
</reference>
<evidence type="ECO:0000259" key="1">
    <source>
        <dbReference type="Pfam" id="PF08818"/>
    </source>
</evidence>
<organism evidence="2 3">
    <name type="scientific">Kribbella aluminosa</name>
    <dbReference type="NCBI Taxonomy" id="416017"/>
    <lineage>
        <taxon>Bacteria</taxon>
        <taxon>Bacillati</taxon>
        <taxon>Actinomycetota</taxon>
        <taxon>Actinomycetes</taxon>
        <taxon>Propionibacteriales</taxon>
        <taxon>Kribbellaceae</taxon>
        <taxon>Kribbella</taxon>
    </lineage>
</organism>
<accession>A0ABS4UTF2</accession>
<evidence type="ECO:0000313" key="2">
    <source>
        <dbReference type="EMBL" id="MBP2354925.1"/>
    </source>
</evidence>
<feature type="domain" description="YdhG-like" evidence="1">
    <location>
        <begin position="18"/>
        <end position="121"/>
    </location>
</feature>
<keyword evidence="3" id="KW-1185">Reference proteome</keyword>
<dbReference type="EMBL" id="JAGINT010000002">
    <property type="protein sequence ID" value="MBP2354925.1"/>
    <property type="molecule type" value="Genomic_DNA"/>
</dbReference>
<dbReference type="SUPFAM" id="SSF159888">
    <property type="entry name" value="YdhG-like"/>
    <property type="match status" value="1"/>
</dbReference>
<comment type="caution">
    <text evidence="2">The sequence shown here is derived from an EMBL/GenBank/DDBJ whole genome shotgun (WGS) entry which is preliminary data.</text>
</comment>
<dbReference type="InterPro" id="IPR014922">
    <property type="entry name" value="YdhG-like"/>
</dbReference>
<dbReference type="Proteomes" id="UP000755585">
    <property type="component" value="Unassembled WGS sequence"/>
</dbReference>